<dbReference type="AlphaFoldDB" id="A0AAD5S112"/>
<dbReference type="EMBL" id="JADGJD010003039">
    <property type="protein sequence ID" value="KAJ3026204.1"/>
    <property type="molecule type" value="Genomic_DNA"/>
</dbReference>
<feature type="non-terminal residue" evidence="3">
    <location>
        <position position="1"/>
    </location>
</feature>
<dbReference type="InterPro" id="IPR029033">
    <property type="entry name" value="His_PPase_superfam"/>
</dbReference>
<evidence type="ECO:0000313" key="3">
    <source>
        <dbReference type="EMBL" id="KAJ3026204.1"/>
    </source>
</evidence>
<dbReference type="PANTHER" id="PTHR11567">
    <property type="entry name" value="ACID PHOSPHATASE-RELATED"/>
    <property type="match status" value="1"/>
</dbReference>
<comment type="similarity">
    <text evidence="1">Belongs to the histidine acid phosphatase family.</text>
</comment>
<organism evidence="3 4">
    <name type="scientific">Rhizophlyctis rosea</name>
    <dbReference type="NCBI Taxonomy" id="64517"/>
    <lineage>
        <taxon>Eukaryota</taxon>
        <taxon>Fungi</taxon>
        <taxon>Fungi incertae sedis</taxon>
        <taxon>Chytridiomycota</taxon>
        <taxon>Chytridiomycota incertae sedis</taxon>
        <taxon>Chytridiomycetes</taxon>
        <taxon>Rhizophlyctidales</taxon>
        <taxon>Rhizophlyctidaceae</taxon>
        <taxon>Rhizophlyctis</taxon>
    </lineage>
</organism>
<dbReference type="SUPFAM" id="SSF53254">
    <property type="entry name" value="Phosphoglycerate mutase-like"/>
    <property type="match status" value="1"/>
</dbReference>
<evidence type="ECO:0000256" key="1">
    <source>
        <dbReference type="ARBA" id="ARBA00005375"/>
    </source>
</evidence>
<sequence>TIYSAARKQGEYLKFKQLADQTGKKLSRIIGLSSHADGASMTLERWFDVIMCRRCWGMDVCGESHCVDGVEGCEKACLPEALQVEVVQLAEWWKRFEYSLARVEEVRLKVGPLILEILNRFGSGRPRVREGDEGAGEKRICYYSAHDTTISALLAVVGGEEERWPAYGSNLVFELWELEGSGERVVRVLFNGRVMRGWCGDGVGVEGVDVETGACALSVLEDWVDRFAPRDLEKECRIV</sequence>
<evidence type="ECO:0000256" key="2">
    <source>
        <dbReference type="ARBA" id="ARBA00022801"/>
    </source>
</evidence>
<dbReference type="Proteomes" id="UP001212841">
    <property type="component" value="Unassembled WGS sequence"/>
</dbReference>
<protein>
    <submittedName>
        <fullName evidence="3">Uncharacterized protein</fullName>
    </submittedName>
</protein>
<dbReference type="GO" id="GO:0016791">
    <property type="term" value="F:phosphatase activity"/>
    <property type="evidence" value="ECO:0007669"/>
    <property type="project" value="TreeGrafter"/>
</dbReference>
<evidence type="ECO:0000313" key="4">
    <source>
        <dbReference type="Proteomes" id="UP001212841"/>
    </source>
</evidence>
<comment type="caution">
    <text evidence="3">The sequence shown here is derived from an EMBL/GenBank/DDBJ whole genome shotgun (WGS) entry which is preliminary data.</text>
</comment>
<keyword evidence="2" id="KW-0378">Hydrolase</keyword>
<reference evidence="3" key="1">
    <citation type="submission" date="2020-05" db="EMBL/GenBank/DDBJ databases">
        <title>Phylogenomic resolution of chytrid fungi.</title>
        <authorList>
            <person name="Stajich J.E."/>
            <person name="Amses K."/>
            <person name="Simmons R."/>
            <person name="Seto K."/>
            <person name="Myers J."/>
            <person name="Bonds A."/>
            <person name="Quandt C.A."/>
            <person name="Barry K."/>
            <person name="Liu P."/>
            <person name="Grigoriev I."/>
            <person name="Longcore J.E."/>
            <person name="James T.Y."/>
        </authorList>
    </citation>
    <scope>NUCLEOTIDE SEQUENCE</scope>
    <source>
        <strain evidence="3">JEL0318</strain>
    </source>
</reference>
<gene>
    <name evidence="3" type="ORF">HK097_006503</name>
</gene>
<proteinExistence type="inferred from homology"/>
<dbReference type="Gene3D" id="3.40.50.1240">
    <property type="entry name" value="Phosphoglycerate mutase-like"/>
    <property type="match status" value="1"/>
</dbReference>
<keyword evidence="4" id="KW-1185">Reference proteome</keyword>
<name>A0AAD5S112_9FUNG</name>
<dbReference type="Pfam" id="PF00328">
    <property type="entry name" value="His_Phos_2"/>
    <property type="match status" value="1"/>
</dbReference>
<dbReference type="InterPro" id="IPR050645">
    <property type="entry name" value="Histidine_acid_phosphatase"/>
</dbReference>
<accession>A0AAD5S112</accession>
<dbReference type="PANTHER" id="PTHR11567:SF110">
    <property type="entry name" value="2-PHOSPHOXYLOSE PHOSPHATASE 1"/>
    <property type="match status" value="1"/>
</dbReference>
<dbReference type="InterPro" id="IPR000560">
    <property type="entry name" value="His_Pase_clade-2"/>
</dbReference>